<dbReference type="EMBL" id="CP022657">
    <property type="protein sequence ID" value="ASS74354.1"/>
    <property type="molecule type" value="Genomic_DNA"/>
</dbReference>
<name>A0A223CYU5_9BACL</name>
<evidence type="ECO:0000313" key="3">
    <source>
        <dbReference type="EMBL" id="ASS74354.1"/>
    </source>
</evidence>
<keyword evidence="4" id="KW-1185">Reference proteome</keyword>
<accession>A0A223CYU5</accession>
<sequence>MDGWQALIRDKGWQVLASDKLSGGFTGSLYRLHLRDEAGQDVRAVFKRFAPDRKAELAFYERVVPHLPSGVPKLYGIVPDEGILIEDAGTALKPIFIKSDLGRQRGLLERVVTVLADMHATLAVKSQLWLVEGIVTPYPFDSSIAFAQEALAELHRQIEQLAGVNEALLAELRMIESFFYPRYPDYVSDKQTFTHGDPHMENILLDAGRIRLIDWEYASLAVPERDLAILLQDVLDVRLHSFALTVFRQELAKRGWVITDDFERSFTACLLDNTLMMLGFELWKYRHGHLSKAEIETILPLKIAWIRNAYTRLKKED</sequence>
<evidence type="ECO:0000256" key="1">
    <source>
        <dbReference type="SAM" id="Coils"/>
    </source>
</evidence>
<dbReference type="Gene3D" id="3.90.1200.10">
    <property type="match status" value="1"/>
</dbReference>
<dbReference type="Proteomes" id="UP000214688">
    <property type="component" value="Chromosome"/>
</dbReference>
<proteinExistence type="predicted"/>
<reference evidence="3 4" key="1">
    <citation type="journal article" date="2015" name="Int. J. Syst. Evol. Microbiol.">
        <title>Tumebacillus algifaecis sp. nov., isolated from decomposing algal scum.</title>
        <authorList>
            <person name="Wu Y.F."/>
            <person name="Zhang B."/>
            <person name="Xing P."/>
            <person name="Wu Q.L."/>
            <person name="Liu S.J."/>
        </authorList>
    </citation>
    <scope>NUCLEOTIDE SEQUENCE [LARGE SCALE GENOMIC DNA]</scope>
    <source>
        <strain evidence="3 4">THMBR28</strain>
    </source>
</reference>
<dbReference type="InterPro" id="IPR002575">
    <property type="entry name" value="Aminoglycoside_PTrfase"/>
</dbReference>
<feature type="coiled-coil region" evidence="1">
    <location>
        <begin position="144"/>
        <end position="171"/>
    </location>
</feature>
<gene>
    <name evidence="3" type="ORF">CIG75_04725</name>
</gene>
<evidence type="ECO:0000259" key="2">
    <source>
        <dbReference type="Pfam" id="PF01636"/>
    </source>
</evidence>
<dbReference type="Pfam" id="PF01636">
    <property type="entry name" value="APH"/>
    <property type="match status" value="1"/>
</dbReference>
<feature type="domain" description="Aminoglycoside phosphotransferase" evidence="2">
    <location>
        <begin position="22"/>
        <end position="249"/>
    </location>
</feature>
<dbReference type="AlphaFoldDB" id="A0A223CYU5"/>
<evidence type="ECO:0000313" key="4">
    <source>
        <dbReference type="Proteomes" id="UP000214688"/>
    </source>
</evidence>
<dbReference type="OrthoDB" id="2380134at2"/>
<dbReference type="KEGG" id="tab:CIG75_04725"/>
<keyword evidence="1" id="KW-0175">Coiled coil</keyword>
<protein>
    <recommendedName>
        <fullName evidence="2">Aminoglycoside phosphotransferase domain-containing protein</fullName>
    </recommendedName>
</protein>
<organism evidence="3 4">
    <name type="scientific">Tumebacillus algifaecis</name>
    <dbReference type="NCBI Taxonomy" id="1214604"/>
    <lineage>
        <taxon>Bacteria</taxon>
        <taxon>Bacillati</taxon>
        <taxon>Bacillota</taxon>
        <taxon>Bacilli</taxon>
        <taxon>Bacillales</taxon>
        <taxon>Alicyclobacillaceae</taxon>
        <taxon>Tumebacillus</taxon>
    </lineage>
</organism>
<dbReference type="SUPFAM" id="SSF56112">
    <property type="entry name" value="Protein kinase-like (PK-like)"/>
    <property type="match status" value="1"/>
</dbReference>
<dbReference type="InterPro" id="IPR011009">
    <property type="entry name" value="Kinase-like_dom_sf"/>
</dbReference>
<dbReference type="RefSeq" id="WP_094235606.1">
    <property type="nucleotide sequence ID" value="NZ_CP022657.1"/>
</dbReference>